<evidence type="ECO:0000313" key="1">
    <source>
        <dbReference type="EMBL" id="CAH0717565.1"/>
    </source>
</evidence>
<name>A0A8J9VDV7_9NEOP</name>
<dbReference type="EMBL" id="OV170232">
    <property type="protein sequence ID" value="CAH0717565.1"/>
    <property type="molecule type" value="Genomic_DNA"/>
</dbReference>
<dbReference type="Proteomes" id="UP000838878">
    <property type="component" value="Chromosome 12"/>
</dbReference>
<keyword evidence="2" id="KW-1185">Reference proteome</keyword>
<sequence length="203" mass="23983">MDTFLDLAHIMNKEMAKELRSAVIKFYKIKYFHDFTNYVISLEEMIDIIETCLIDPIEKIAHIRDQFHNVIKNFQDVRHFETVNKCINELPDEVAAAHCILHQAVLFNETMQDSLVSIVEIKTRQHARAMNTSLYNVQVCLNDFVPHFYEQLIVDPYTEKCGYLKIVNASIHDLIRDKWRSSRELLFPKKWSLLVGFLKEKYS</sequence>
<proteinExistence type="predicted"/>
<reference evidence="1" key="1">
    <citation type="submission" date="2021-12" db="EMBL/GenBank/DDBJ databases">
        <authorList>
            <person name="Martin H S."/>
        </authorList>
    </citation>
    <scope>NUCLEOTIDE SEQUENCE</scope>
</reference>
<feature type="non-terminal residue" evidence="1">
    <location>
        <position position="203"/>
    </location>
</feature>
<gene>
    <name evidence="1" type="ORF">BINO364_LOCUS4159</name>
</gene>
<dbReference type="AlphaFoldDB" id="A0A8J9VDV7"/>
<protein>
    <submittedName>
        <fullName evidence="1">Uncharacterized protein</fullName>
    </submittedName>
</protein>
<organism evidence="1 2">
    <name type="scientific">Brenthis ino</name>
    <name type="common">lesser marbled fritillary</name>
    <dbReference type="NCBI Taxonomy" id="405034"/>
    <lineage>
        <taxon>Eukaryota</taxon>
        <taxon>Metazoa</taxon>
        <taxon>Ecdysozoa</taxon>
        <taxon>Arthropoda</taxon>
        <taxon>Hexapoda</taxon>
        <taxon>Insecta</taxon>
        <taxon>Pterygota</taxon>
        <taxon>Neoptera</taxon>
        <taxon>Endopterygota</taxon>
        <taxon>Lepidoptera</taxon>
        <taxon>Glossata</taxon>
        <taxon>Ditrysia</taxon>
        <taxon>Papilionoidea</taxon>
        <taxon>Nymphalidae</taxon>
        <taxon>Heliconiinae</taxon>
        <taxon>Argynnini</taxon>
        <taxon>Brenthis</taxon>
    </lineage>
</organism>
<accession>A0A8J9VDV7</accession>
<evidence type="ECO:0000313" key="2">
    <source>
        <dbReference type="Proteomes" id="UP000838878"/>
    </source>
</evidence>
<dbReference type="OrthoDB" id="6136301at2759"/>